<feature type="domain" description="Prolamin-like" evidence="3">
    <location>
        <begin position="67"/>
        <end position="128"/>
    </location>
</feature>
<dbReference type="Proteomes" id="UP000594263">
    <property type="component" value="Unplaced"/>
</dbReference>
<reference evidence="4" key="1">
    <citation type="submission" date="2021-01" db="UniProtKB">
        <authorList>
            <consortium name="EnsemblPlants"/>
        </authorList>
    </citation>
    <scope>IDENTIFICATION</scope>
</reference>
<evidence type="ECO:0000259" key="3">
    <source>
        <dbReference type="Pfam" id="PF05617"/>
    </source>
</evidence>
<feature type="signal peptide" evidence="2">
    <location>
        <begin position="1"/>
        <end position="28"/>
    </location>
</feature>
<evidence type="ECO:0000256" key="1">
    <source>
        <dbReference type="ARBA" id="ARBA00022729"/>
    </source>
</evidence>
<dbReference type="InterPro" id="IPR008502">
    <property type="entry name" value="Prolamin-like"/>
</dbReference>
<proteinExistence type="predicted"/>
<keyword evidence="5" id="KW-1185">Reference proteome</keyword>
<evidence type="ECO:0000256" key="2">
    <source>
        <dbReference type="SAM" id="SignalP"/>
    </source>
</evidence>
<dbReference type="Pfam" id="PF05617">
    <property type="entry name" value="Prolamin_like"/>
    <property type="match status" value="1"/>
</dbReference>
<name>A0A7N0ZXX7_KALFE</name>
<evidence type="ECO:0000313" key="5">
    <source>
        <dbReference type="Proteomes" id="UP000594263"/>
    </source>
</evidence>
<dbReference type="EnsemblPlants" id="Kaladp0051s0063.1.v1.1">
    <property type="protein sequence ID" value="Kaladp0051s0063.1.v1.1.CDS.1"/>
    <property type="gene ID" value="Kaladp0051s0063.v1.1"/>
</dbReference>
<dbReference type="AlphaFoldDB" id="A0A7N0ZXX7"/>
<feature type="chain" id="PRO_5029624691" description="Prolamin-like domain-containing protein" evidence="2">
    <location>
        <begin position="29"/>
        <end position="139"/>
    </location>
</feature>
<dbReference type="Gramene" id="Kaladp0051s0063.1.v1.1">
    <property type="protein sequence ID" value="Kaladp0051s0063.1.v1.1.CDS.1"/>
    <property type="gene ID" value="Kaladp0051s0063.v1.1"/>
</dbReference>
<evidence type="ECO:0000313" key="4">
    <source>
        <dbReference type="EnsemblPlants" id="Kaladp0051s0063.1.v1.1.CDS.1"/>
    </source>
</evidence>
<sequence length="139" mass="14725">MTKQIIQNATASVIFSVCLAILFGLSHARELQADAPVYIDEVFVEIAPGIIEEVVGGQALVLDPLRCWAAIGDVTSCILDFLKNLGNRNLGGGVSPRCCEQFGAISDQCSFNVLPFDSSVSGSIKSICSRLPAPPSQVL</sequence>
<accession>A0A7N0ZXX7</accession>
<organism evidence="4 5">
    <name type="scientific">Kalanchoe fedtschenkoi</name>
    <name type="common">Lavender scallops</name>
    <name type="synonym">South American air plant</name>
    <dbReference type="NCBI Taxonomy" id="63787"/>
    <lineage>
        <taxon>Eukaryota</taxon>
        <taxon>Viridiplantae</taxon>
        <taxon>Streptophyta</taxon>
        <taxon>Embryophyta</taxon>
        <taxon>Tracheophyta</taxon>
        <taxon>Spermatophyta</taxon>
        <taxon>Magnoliopsida</taxon>
        <taxon>eudicotyledons</taxon>
        <taxon>Gunneridae</taxon>
        <taxon>Pentapetalae</taxon>
        <taxon>Saxifragales</taxon>
        <taxon>Crassulaceae</taxon>
        <taxon>Kalanchoe</taxon>
    </lineage>
</organism>
<protein>
    <recommendedName>
        <fullName evidence="3">Prolamin-like domain-containing protein</fullName>
    </recommendedName>
</protein>
<keyword evidence="1 2" id="KW-0732">Signal</keyword>